<accession>A0A6J5F7B3</accession>
<dbReference type="AlphaFoldDB" id="A0A6J5F7B3"/>
<evidence type="ECO:0000313" key="1">
    <source>
        <dbReference type="EMBL" id="CAB3774374.1"/>
    </source>
</evidence>
<name>A0A6J5F7B3_9BURK</name>
<organism evidence="1 2">
    <name type="scientific">Paraburkholderia humisilvae</name>
    <dbReference type="NCBI Taxonomy" id="627669"/>
    <lineage>
        <taxon>Bacteria</taxon>
        <taxon>Pseudomonadati</taxon>
        <taxon>Pseudomonadota</taxon>
        <taxon>Betaproteobacteria</taxon>
        <taxon>Burkholderiales</taxon>
        <taxon>Burkholderiaceae</taxon>
        <taxon>Paraburkholderia</taxon>
    </lineage>
</organism>
<proteinExistence type="predicted"/>
<dbReference type="EMBL" id="CADIKH010000111">
    <property type="protein sequence ID" value="CAB3774374.1"/>
    <property type="molecule type" value="Genomic_DNA"/>
</dbReference>
<reference evidence="1 2" key="1">
    <citation type="submission" date="2020-04" db="EMBL/GenBank/DDBJ databases">
        <authorList>
            <person name="De Canck E."/>
        </authorList>
    </citation>
    <scope>NUCLEOTIDE SEQUENCE [LARGE SCALE GENOMIC DNA]</scope>
    <source>
        <strain evidence="1 2">LMG 29542</strain>
    </source>
</reference>
<protein>
    <submittedName>
        <fullName evidence="1">Uncharacterized protein</fullName>
    </submittedName>
</protein>
<evidence type="ECO:0000313" key="2">
    <source>
        <dbReference type="Proteomes" id="UP000494363"/>
    </source>
</evidence>
<sequence>MHTRQVSRPYTEEVVLAVSLELATARWKEDKAVKAISEIPGVGLLTDAATVARMV</sequence>
<gene>
    <name evidence="1" type="ORF">LMG29542_07759</name>
</gene>
<dbReference type="Proteomes" id="UP000494363">
    <property type="component" value="Unassembled WGS sequence"/>
</dbReference>
<keyword evidence="2" id="KW-1185">Reference proteome</keyword>